<keyword evidence="4 6" id="KW-1133">Transmembrane helix</keyword>
<comment type="similarity">
    <text evidence="2 6">Belongs to the peroxisomal membrane protein PXMP2/4 family.</text>
</comment>
<dbReference type="OrthoDB" id="10267969at2759"/>
<evidence type="ECO:0000256" key="3">
    <source>
        <dbReference type="ARBA" id="ARBA00022692"/>
    </source>
</evidence>
<dbReference type="eggNOG" id="ENOG502S52I">
    <property type="taxonomic scope" value="Eukaryota"/>
</dbReference>
<proteinExistence type="inferred from homology"/>
<name>A0A1H6Q714_YARLL</name>
<dbReference type="VEuPathDB" id="FungiDB:YALI1_E15843g"/>
<dbReference type="VEuPathDB" id="FungiDB:YALI0_E12881g"/>
<organism evidence="7 8">
    <name type="scientific">Yarrowia lipolytica</name>
    <name type="common">Candida lipolytica</name>
    <dbReference type="NCBI Taxonomy" id="4952"/>
    <lineage>
        <taxon>Eukaryota</taxon>
        <taxon>Fungi</taxon>
        <taxon>Dikarya</taxon>
        <taxon>Ascomycota</taxon>
        <taxon>Saccharomycotina</taxon>
        <taxon>Dipodascomycetes</taxon>
        <taxon>Dipodascales</taxon>
        <taxon>Dipodascales incertae sedis</taxon>
        <taxon>Yarrowia</taxon>
    </lineage>
</organism>
<dbReference type="GO" id="GO:0005778">
    <property type="term" value="C:peroxisomal membrane"/>
    <property type="evidence" value="ECO:0007669"/>
    <property type="project" value="TreeGrafter"/>
</dbReference>
<dbReference type="Proteomes" id="UP000182444">
    <property type="component" value="Chromosome 1E"/>
</dbReference>
<dbReference type="EMBL" id="CP017557">
    <property type="protein sequence ID" value="AOW05344.1"/>
    <property type="molecule type" value="Genomic_DNA"/>
</dbReference>
<accession>A0A1H6Q714</accession>
<dbReference type="KEGG" id="yli:2912851"/>
<evidence type="ECO:0000256" key="4">
    <source>
        <dbReference type="ARBA" id="ARBA00022989"/>
    </source>
</evidence>
<dbReference type="RefSeq" id="XP_503879.2">
    <property type="nucleotide sequence ID" value="XM_503879.2"/>
</dbReference>
<reference evidence="7 8" key="1">
    <citation type="journal article" date="2016" name="PLoS ONE">
        <title>Sequence Assembly of Yarrowia lipolytica Strain W29/CLIB89 Shows Transposable Element Diversity.</title>
        <authorList>
            <person name="Magnan C."/>
            <person name="Yu J."/>
            <person name="Chang I."/>
            <person name="Jahn E."/>
            <person name="Kanomata Y."/>
            <person name="Wu J."/>
            <person name="Zeller M."/>
            <person name="Oakes M."/>
            <person name="Baldi P."/>
            <person name="Sandmeyer S."/>
        </authorList>
    </citation>
    <scope>NUCLEOTIDE SEQUENCE [LARGE SCALE GENOMIC DNA]</scope>
    <source>
        <strain evidence="8">CLIB89(W29)</strain>
    </source>
</reference>
<dbReference type="Pfam" id="PF04117">
    <property type="entry name" value="Mpv17_PMP22"/>
    <property type="match status" value="1"/>
</dbReference>
<evidence type="ECO:0000256" key="6">
    <source>
        <dbReference type="RuleBase" id="RU363053"/>
    </source>
</evidence>
<evidence type="ECO:0000313" key="7">
    <source>
        <dbReference type="EMBL" id="AOW05344.1"/>
    </source>
</evidence>
<feature type="transmembrane region" description="Helical" evidence="6">
    <location>
        <begin position="171"/>
        <end position="190"/>
    </location>
</feature>
<evidence type="ECO:0000313" key="8">
    <source>
        <dbReference type="Proteomes" id="UP000182444"/>
    </source>
</evidence>
<sequence length="210" mass="23582">MAQDDIELGLIKDKPAQWAPETGSSEKHIHRPPWNLKLFVLVVLQLTTTAVVILHFSELETQSPLGLAALICVCLSGLSQGITQAFITRRPNYSQLFKFYVWGVINGVTTKMWTDMLIAKVPVTILRVVIDQLCGNPGFQLMFLSLSAYWDATSISATLHESFWKTLKSSWLIWPIFSMVAFFVLPQNLIVPCNCVVNLTWCVILGLITQ</sequence>
<feature type="transmembrane region" description="Helical" evidence="6">
    <location>
        <begin position="36"/>
        <end position="56"/>
    </location>
</feature>
<dbReference type="InterPro" id="IPR007248">
    <property type="entry name" value="Mpv17_PMP22"/>
</dbReference>
<dbReference type="AlphaFoldDB" id="A0A1H6Q714"/>
<dbReference type="PANTHER" id="PTHR11266:SF80">
    <property type="entry name" value="PEROXISOMAL MEMBRANE PROTEIN 2"/>
    <property type="match status" value="1"/>
</dbReference>
<evidence type="ECO:0008006" key="9">
    <source>
        <dbReference type="Google" id="ProtNLM"/>
    </source>
</evidence>
<feature type="transmembrane region" description="Helical" evidence="6">
    <location>
        <begin position="68"/>
        <end position="87"/>
    </location>
</feature>
<keyword evidence="5 6" id="KW-0472">Membrane</keyword>
<dbReference type="GeneID" id="2912851"/>
<comment type="subcellular location">
    <subcellularLocation>
        <location evidence="1">Membrane</location>
        <topology evidence="1">Multi-pass membrane protein</topology>
    </subcellularLocation>
</comment>
<evidence type="ECO:0000256" key="1">
    <source>
        <dbReference type="ARBA" id="ARBA00004141"/>
    </source>
</evidence>
<keyword evidence="3 6" id="KW-0812">Transmembrane</keyword>
<dbReference type="PANTHER" id="PTHR11266">
    <property type="entry name" value="PEROXISOMAL MEMBRANE PROTEIN 2, PXMP2 MPV17"/>
    <property type="match status" value="1"/>
</dbReference>
<protein>
    <recommendedName>
        <fullName evidence="9">Protein sym1</fullName>
    </recommendedName>
</protein>
<gene>
    <name evidence="7" type="ORF">YALI1_E15843g</name>
</gene>
<evidence type="ECO:0000256" key="2">
    <source>
        <dbReference type="ARBA" id="ARBA00006824"/>
    </source>
</evidence>
<evidence type="ECO:0000256" key="5">
    <source>
        <dbReference type="ARBA" id="ARBA00023136"/>
    </source>
</evidence>